<protein>
    <submittedName>
        <fullName evidence="1">Uncharacterized protein</fullName>
    </submittedName>
</protein>
<organism evidence="1 2">
    <name type="scientific">Bacillus smithii 7_3_47FAA</name>
    <dbReference type="NCBI Taxonomy" id="665952"/>
    <lineage>
        <taxon>Bacteria</taxon>
        <taxon>Bacillati</taxon>
        <taxon>Bacillota</taxon>
        <taxon>Bacilli</taxon>
        <taxon>Bacillales</taxon>
        <taxon>Bacillaceae</taxon>
        <taxon>Bacillus</taxon>
    </lineage>
</organism>
<keyword evidence="2" id="KW-1185">Reference proteome</keyword>
<proteinExistence type="predicted"/>
<comment type="caution">
    <text evidence="1">The sequence shown here is derived from an EMBL/GenBank/DDBJ whole genome shotgun (WGS) entry which is preliminary data.</text>
</comment>
<gene>
    <name evidence="1" type="ORF">HMPREF1015_01637</name>
</gene>
<dbReference type="PATRIC" id="fig|665952.3.peg.1435"/>
<dbReference type="Proteomes" id="UP000011747">
    <property type="component" value="Unassembled WGS sequence"/>
</dbReference>
<reference evidence="1 2" key="1">
    <citation type="submission" date="2011-09" db="EMBL/GenBank/DDBJ databases">
        <title>The Genome Sequence of Bacillus smithii 7_3_47FAA.</title>
        <authorList>
            <consortium name="The Broad Institute Genome Sequencing Platform"/>
            <person name="Earl A."/>
            <person name="Ward D."/>
            <person name="Feldgarden M."/>
            <person name="Gevers D."/>
            <person name="Daigneault M."/>
            <person name="Strauss J."/>
            <person name="Allen-Vercoe E."/>
            <person name="Young S.K."/>
            <person name="Zeng Q."/>
            <person name="Gargeya S."/>
            <person name="Fitzgerald M."/>
            <person name="Haas B."/>
            <person name="Abouelleil A."/>
            <person name="Alvarado L."/>
            <person name="Arachchi H.M."/>
            <person name="Berlin A."/>
            <person name="Brown A."/>
            <person name="Chapman S.B."/>
            <person name="Chen Z."/>
            <person name="Dunbar C."/>
            <person name="Freedman E."/>
            <person name="Gearin G."/>
            <person name="Goldberg J."/>
            <person name="Griggs A."/>
            <person name="Gujja S."/>
            <person name="Heiman D."/>
            <person name="Howarth C."/>
            <person name="Larson L."/>
            <person name="Lui A."/>
            <person name="MacDonald P.J.P."/>
            <person name="Montmayeur A."/>
            <person name="Murphy C."/>
            <person name="Neiman D."/>
            <person name="Pearson M."/>
            <person name="Priest M."/>
            <person name="Roberts A."/>
            <person name="Saif S."/>
            <person name="Shea T."/>
            <person name="Shenoy N."/>
            <person name="Sisk P."/>
            <person name="Stolte C."/>
            <person name="Sykes S."/>
            <person name="Wortman J."/>
            <person name="Nusbaum C."/>
            <person name="Birren B."/>
        </authorList>
    </citation>
    <scope>NUCLEOTIDE SEQUENCE [LARGE SCALE GENOMIC DNA]</scope>
    <source>
        <strain evidence="1 2">7_3_47FAA</strain>
    </source>
</reference>
<evidence type="ECO:0000313" key="1">
    <source>
        <dbReference type="EMBL" id="EHL78460.1"/>
    </source>
</evidence>
<accession>G9QK98</accession>
<dbReference type="HOGENOM" id="CLU_3180370_0_0_9"/>
<dbReference type="EMBL" id="ACWF01000069">
    <property type="protein sequence ID" value="EHL78460.1"/>
    <property type="molecule type" value="Genomic_DNA"/>
</dbReference>
<evidence type="ECO:0000313" key="2">
    <source>
        <dbReference type="Proteomes" id="UP000011747"/>
    </source>
</evidence>
<name>G9QK98_9BACI</name>
<dbReference type="AlphaFoldDB" id="G9QK98"/>
<sequence>MLDFFTFYRVKALQLSEQYKQYAFYTDHKGQEEVKVKQTFPKCPFD</sequence>